<protein>
    <submittedName>
        <fullName evidence="1">Uncharacterized protein</fullName>
    </submittedName>
</protein>
<gene>
    <name evidence="1" type="ORF">B0T10DRAFT_463259</name>
</gene>
<dbReference type="Proteomes" id="UP000777438">
    <property type="component" value="Unassembled WGS sequence"/>
</dbReference>
<dbReference type="EMBL" id="JAGPYM010000022">
    <property type="protein sequence ID" value="KAH6883895.1"/>
    <property type="molecule type" value="Genomic_DNA"/>
</dbReference>
<evidence type="ECO:0000313" key="1">
    <source>
        <dbReference type="EMBL" id="KAH6883895.1"/>
    </source>
</evidence>
<evidence type="ECO:0000313" key="2">
    <source>
        <dbReference type="Proteomes" id="UP000777438"/>
    </source>
</evidence>
<reference evidence="1 2" key="1">
    <citation type="journal article" date="2021" name="Nat. Commun.">
        <title>Genetic determinants of endophytism in the Arabidopsis root mycobiome.</title>
        <authorList>
            <person name="Mesny F."/>
            <person name="Miyauchi S."/>
            <person name="Thiergart T."/>
            <person name="Pickel B."/>
            <person name="Atanasova L."/>
            <person name="Karlsson M."/>
            <person name="Huettel B."/>
            <person name="Barry K.W."/>
            <person name="Haridas S."/>
            <person name="Chen C."/>
            <person name="Bauer D."/>
            <person name="Andreopoulos W."/>
            <person name="Pangilinan J."/>
            <person name="LaButti K."/>
            <person name="Riley R."/>
            <person name="Lipzen A."/>
            <person name="Clum A."/>
            <person name="Drula E."/>
            <person name="Henrissat B."/>
            <person name="Kohler A."/>
            <person name="Grigoriev I.V."/>
            <person name="Martin F.M."/>
            <person name="Hacquard S."/>
        </authorList>
    </citation>
    <scope>NUCLEOTIDE SEQUENCE [LARGE SCALE GENOMIC DNA]</scope>
    <source>
        <strain evidence="1 2">MPI-CAGE-CH-0241</strain>
    </source>
</reference>
<dbReference type="AlphaFoldDB" id="A0A9P8VWQ3"/>
<organism evidence="1 2">
    <name type="scientific">Thelonectria olida</name>
    <dbReference type="NCBI Taxonomy" id="1576542"/>
    <lineage>
        <taxon>Eukaryota</taxon>
        <taxon>Fungi</taxon>
        <taxon>Dikarya</taxon>
        <taxon>Ascomycota</taxon>
        <taxon>Pezizomycotina</taxon>
        <taxon>Sordariomycetes</taxon>
        <taxon>Hypocreomycetidae</taxon>
        <taxon>Hypocreales</taxon>
        <taxon>Nectriaceae</taxon>
        <taxon>Thelonectria</taxon>
    </lineage>
</organism>
<name>A0A9P8VWQ3_9HYPO</name>
<comment type="caution">
    <text evidence="1">The sequence shown here is derived from an EMBL/GenBank/DDBJ whole genome shotgun (WGS) entry which is preliminary data.</text>
</comment>
<accession>A0A9P8VWQ3</accession>
<proteinExistence type="predicted"/>
<sequence length="205" mass="23600">MENHAVTSISCDKSAILNRIFSKTKWKEEMASLGFTALFIGVHLERFDENGSVSDSAADMGNAPAYLALGLVTKECEVPLAEYPKGFPKRDLFFDCLKPWKWANEQQCDILIEESNIELNISEYYKTIFGATLLANPADSHRLTKERPDAAAEKYINRKHITYAISYGDEDPGQIELFYYNEDCLCIMIRVWGEYRLWQFIDTRR</sequence>
<keyword evidence="2" id="KW-1185">Reference proteome</keyword>